<dbReference type="PANTHER" id="PTHR10584:SF166">
    <property type="entry name" value="RIBOKINASE"/>
    <property type="match status" value="1"/>
</dbReference>
<sequence>MRPLATLGNVNVDLIMGPTTPWPRPGTEVLVAHDELRPGGAAGNTALAWAGMEVPFTIASNVGDDAFGLWLINAFRPHSGAWVISPCYTTVSVGLTHPGDERTFFTTRGHLPELGWHEARPQLEQLDGGLLLLSGSFLMDKLAADYSALFTWAADRGVEIALDPGWPVAGWTAAELSRARTWVGATRHLLINEVEAMALAGADGIETALPTLADLLPDGATVVVKAGPKGAYAWQGGTVHHTVAPEVLVVDTIGAGDIFNAGYLLAIAEGATLPKALETGVILASRVISTSPRRYERPAGLRERVG</sequence>
<accession>A0A017HS25</accession>
<evidence type="ECO:0000256" key="2">
    <source>
        <dbReference type="ARBA" id="ARBA00022777"/>
    </source>
</evidence>
<dbReference type="Gene3D" id="3.40.1190.20">
    <property type="match status" value="1"/>
</dbReference>
<comment type="caution">
    <text evidence="4">The sequence shown here is derived from an EMBL/GenBank/DDBJ whole genome shotgun (WGS) entry which is preliminary data.</text>
</comment>
<feature type="domain" description="Carbohydrate kinase PfkB" evidence="3">
    <location>
        <begin position="4"/>
        <end position="290"/>
    </location>
</feature>
<protein>
    <submittedName>
        <fullName evidence="4">Putative glucosamine kinase</fullName>
        <ecNumber evidence="4">2.7.1.8</ecNumber>
    </submittedName>
</protein>
<dbReference type="HOGENOM" id="CLU_027634_6_0_5"/>
<dbReference type="GO" id="GO:0047931">
    <property type="term" value="F:glucosamine kinase activity"/>
    <property type="evidence" value="ECO:0007669"/>
    <property type="project" value="UniProtKB-EC"/>
</dbReference>
<dbReference type="PATRIC" id="fig|442562.3.peg.1215"/>
<dbReference type="EMBL" id="AOSK01000033">
    <property type="protein sequence ID" value="EYD77186.1"/>
    <property type="molecule type" value="Genomic_DNA"/>
</dbReference>
<dbReference type="STRING" id="442562.Rumeso_01226"/>
<dbReference type="SUPFAM" id="SSF53613">
    <property type="entry name" value="Ribokinase-like"/>
    <property type="match status" value="1"/>
</dbReference>
<dbReference type="PANTHER" id="PTHR10584">
    <property type="entry name" value="SUGAR KINASE"/>
    <property type="match status" value="1"/>
</dbReference>
<dbReference type="Pfam" id="PF00294">
    <property type="entry name" value="PfkB"/>
    <property type="match status" value="1"/>
</dbReference>
<keyword evidence="2 4" id="KW-0418">Kinase</keyword>
<gene>
    <name evidence="4" type="ORF">Rumeso_01226</name>
</gene>
<evidence type="ECO:0000313" key="5">
    <source>
        <dbReference type="Proteomes" id="UP000019666"/>
    </source>
</evidence>
<dbReference type="RefSeq" id="WP_037283935.1">
    <property type="nucleotide sequence ID" value="NZ_KK088630.1"/>
</dbReference>
<keyword evidence="5" id="KW-1185">Reference proteome</keyword>
<dbReference type="AlphaFoldDB" id="A0A017HS25"/>
<dbReference type="InterPro" id="IPR011611">
    <property type="entry name" value="PfkB_dom"/>
</dbReference>
<dbReference type="OrthoDB" id="9813569at2"/>
<dbReference type="InterPro" id="IPR029056">
    <property type="entry name" value="Ribokinase-like"/>
</dbReference>
<dbReference type="InterPro" id="IPR002173">
    <property type="entry name" value="Carboh/pur_kinase_PfkB_CS"/>
</dbReference>
<evidence type="ECO:0000313" key="4">
    <source>
        <dbReference type="EMBL" id="EYD77186.1"/>
    </source>
</evidence>
<dbReference type="Proteomes" id="UP000019666">
    <property type="component" value="Unassembled WGS sequence"/>
</dbReference>
<dbReference type="GO" id="GO:0005829">
    <property type="term" value="C:cytosol"/>
    <property type="evidence" value="ECO:0007669"/>
    <property type="project" value="TreeGrafter"/>
</dbReference>
<evidence type="ECO:0000256" key="1">
    <source>
        <dbReference type="ARBA" id="ARBA00022679"/>
    </source>
</evidence>
<proteinExistence type="predicted"/>
<reference evidence="4 5" key="1">
    <citation type="submission" date="2013-02" db="EMBL/GenBank/DDBJ databases">
        <authorList>
            <person name="Fiebig A."/>
            <person name="Goeker M."/>
            <person name="Klenk H.-P.P."/>
        </authorList>
    </citation>
    <scope>NUCLEOTIDE SEQUENCE [LARGE SCALE GENOMIC DNA]</scope>
    <source>
        <strain evidence="4 5">DSM 19309</strain>
    </source>
</reference>
<evidence type="ECO:0000259" key="3">
    <source>
        <dbReference type="Pfam" id="PF00294"/>
    </source>
</evidence>
<keyword evidence="1 4" id="KW-0808">Transferase</keyword>
<name>A0A017HS25_9RHOB</name>
<organism evidence="4 5">
    <name type="scientific">Rubellimicrobium mesophilum DSM 19309</name>
    <dbReference type="NCBI Taxonomy" id="442562"/>
    <lineage>
        <taxon>Bacteria</taxon>
        <taxon>Pseudomonadati</taxon>
        <taxon>Pseudomonadota</taxon>
        <taxon>Alphaproteobacteria</taxon>
        <taxon>Rhodobacterales</taxon>
        <taxon>Roseobacteraceae</taxon>
        <taxon>Rubellimicrobium</taxon>
    </lineage>
</organism>
<dbReference type="PROSITE" id="PS00584">
    <property type="entry name" value="PFKB_KINASES_2"/>
    <property type="match status" value="1"/>
</dbReference>
<dbReference type="EC" id="2.7.1.8" evidence="4"/>